<dbReference type="InterPro" id="IPR036188">
    <property type="entry name" value="FAD/NAD-bd_sf"/>
</dbReference>
<feature type="domain" description="FAD-binding" evidence="6">
    <location>
        <begin position="22"/>
        <end position="227"/>
    </location>
</feature>
<comment type="cofactor">
    <cofactor evidence="1">
        <name>FAD</name>
        <dbReference type="ChEBI" id="CHEBI:57692"/>
    </cofactor>
</comment>
<dbReference type="InterPro" id="IPR002938">
    <property type="entry name" value="FAD-bd"/>
</dbReference>
<dbReference type="PANTHER" id="PTHR47178:SF1">
    <property type="entry name" value="FAD-BINDING DOMAIN-CONTAINING PROTEIN-RELATED"/>
    <property type="match status" value="1"/>
</dbReference>
<reference evidence="7 8" key="1">
    <citation type="submission" date="2020-07" db="EMBL/GenBank/DDBJ databases">
        <title>Metarhizium humberi genome.</title>
        <authorList>
            <person name="Lysoe E."/>
        </authorList>
    </citation>
    <scope>NUCLEOTIDE SEQUENCE [LARGE SCALE GENOMIC DNA]</scope>
    <source>
        <strain evidence="7 8">ESALQ1638</strain>
    </source>
</reference>
<comment type="caution">
    <text evidence="7">The sequence shown here is derived from an EMBL/GenBank/DDBJ whole genome shotgun (WGS) entry which is preliminary data.</text>
</comment>
<keyword evidence="8" id="KW-1185">Reference proteome</keyword>
<dbReference type="GO" id="GO:0004497">
    <property type="term" value="F:monooxygenase activity"/>
    <property type="evidence" value="ECO:0007669"/>
    <property type="project" value="UniProtKB-KW"/>
</dbReference>
<accession>A0A9P8MJG6</accession>
<evidence type="ECO:0000256" key="5">
    <source>
        <dbReference type="ARBA" id="ARBA00023033"/>
    </source>
</evidence>
<protein>
    <recommendedName>
        <fullName evidence="6">FAD-binding domain-containing protein</fullName>
    </recommendedName>
</protein>
<keyword evidence="4" id="KW-0560">Oxidoreductase</keyword>
<evidence type="ECO:0000256" key="2">
    <source>
        <dbReference type="ARBA" id="ARBA00022630"/>
    </source>
</evidence>
<keyword evidence="5" id="KW-0503">Monooxygenase</keyword>
<dbReference type="Pfam" id="PF01494">
    <property type="entry name" value="FAD_binding_3"/>
    <property type="match status" value="1"/>
</dbReference>
<dbReference type="SUPFAM" id="SSF51905">
    <property type="entry name" value="FAD/NAD(P)-binding domain"/>
    <property type="match status" value="1"/>
</dbReference>
<dbReference type="AlphaFoldDB" id="A0A9P8MJG6"/>
<dbReference type="Proteomes" id="UP000764110">
    <property type="component" value="Unassembled WGS sequence"/>
</dbReference>
<dbReference type="EMBL" id="JACEFI010000001">
    <property type="protein sequence ID" value="KAH0601498.1"/>
    <property type="molecule type" value="Genomic_DNA"/>
</dbReference>
<dbReference type="PRINTS" id="PR00420">
    <property type="entry name" value="RNGMNOXGNASE"/>
</dbReference>
<gene>
    <name evidence="7" type="ORF">MHUMG1_00374</name>
</gene>
<keyword evidence="2" id="KW-0285">Flavoprotein</keyword>
<evidence type="ECO:0000313" key="7">
    <source>
        <dbReference type="EMBL" id="KAH0601498.1"/>
    </source>
</evidence>
<dbReference type="GO" id="GO:0071949">
    <property type="term" value="F:FAD binding"/>
    <property type="evidence" value="ECO:0007669"/>
    <property type="project" value="InterPro"/>
</dbReference>
<evidence type="ECO:0000256" key="4">
    <source>
        <dbReference type="ARBA" id="ARBA00023002"/>
    </source>
</evidence>
<organism evidence="7 8">
    <name type="scientific">Metarhizium humberi</name>
    <dbReference type="NCBI Taxonomy" id="2596975"/>
    <lineage>
        <taxon>Eukaryota</taxon>
        <taxon>Fungi</taxon>
        <taxon>Dikarya</taxon>
        <taxon>Ascomycota</taxon>
        <taxon>Pezizomycotina</taxon>
        <taxon>Sordariomycetes</taxon>
        <taxon>Hypocreomycetidae</taxon>
        <taxon>Hypocreales</taxon>
        <taxon>Clavicipitaceae</taxon>
        <taxon>Metarhizium</taxon>
    </lineage>
</organism>
<evidence type="ECO:0000256" key="3">
    <source>
        <dbReference type="ARBA" id="ARBA00022827"/>
    </source>
</evidence>
<name>A0A9P8MJG6_9HYPO</name>
<evidence type="ECO:0000313" key="8">
    <source>
        <dbReference type="Proteomes" id="UP000764110"/>
    </source>
</evidence>
<proteinExistence type="predicted"/>
<dbReference type="PANTHER" id="PTHR47178">
    <property type="entry name" value="MONOOXYGENASE, FAD-BINDING"/>
    <property type="match status" value="1"/>
</dbReference>
<evidence type="ECO:0000259" key="6">
    <source>
        <dbReference type="Pfam" id="PF01494"/>
    </source>
</evidence>
<evidence type="ECO:0000256" key="1">
    <source>
        <dbReference type="ARBA" id="ARBA00001974"/>
    </source>
</evidence>
<keyword evidence="3" id="KW-0274">FAD</keyword>
<dbReference type="Gene3D" id="3.50.50.60">
    <property type="entry name" value="FAD/NAD(P)-binding domain"/>
    <property type="match status" value="1"/>
</dbReference>
<sequence length="527" mass="57552">MAQGGAKSISAAPSASVSDCRPVIIIGAGISGLLLAQHLRQQGVPFRIFERDADMNTRGVGWGLTLNWSLPMLRSLLRPELLSRFAETYVDRQGIASGLVPRFPFYDLSTGELKATTPPLPETVRVRVTRERLRKWLATDVDIEWGKAFKSFVETPNSCSDDAVNETGEGCSSVITVTFDDGSTCVGGLLVACDGSNSRVRKALFPELALENLYRIPIAVMGVKMQLSTVQIAGMREQDAYFLQGTSSENDSFVYMSVLDAPGNSPDNPPDSYNLQICLSWPYRDGYLGREKQVRVPDTQEGRRKLFLEFAASYAEPFRSVMGAITDDTEIRSVDLSDWPPPKGLHTTGNAMENHGRVLEEFGAYSTDQRKLGSDLLGAGVSCVRRARAGLDRCLAQRSAHMGDRGEGANHAIADVVDFANHVTPLLVADNESASTAGNERQTATSATADNLAAEEQEANSLEQGILRHALDQYEDVVINRARPGVLASRRACLDAHEWARIGPESPLLTKRQMDIVYDEVADRIVG</sequence>